<sequence length="230" mass="26836">MSDYIICDENKTAISVNGLFDLELDPSKKFRDRGNYEWFAKITDAIKESLDNKKALMRIDPRIRSAESAVKFAVKLCECFDGMKIRRASFAEVDENDYEVLYRLYDYAVYDEEQESLVQEDQWDEKLRGKKMSSNTGDVIFKYQMPVLEHFEMKLPRGAKIIRVADQDGMFWLWAVVNTNVPDEIRKFHAVKCGANMPIIPEDSELNYLGFCAIFVQQELGLYIFEEVKK</sequence>
<accession>A0A9N6WV64</accession>
<reference evidence="2" key="1">
    <citation type="submission" date="2022-10" db="EMBL/GenBank/DDBJ databases">
        <authorList>
            <person name="Meaden S."/>
        </authorList>
    </citation>
    <scope>NUCLEOTIDE SEQUENCE</scope>
</reference>
<dbReference type="InterPro" id="IPR055776">
    <property type="entry name" value="DUF7352"/>
</dbReference>
<feature type="domain" description="DUF7352" evidence="1">
    <location>
        <begin position="139"/>
        <end position="228"/>
    </location>
</feature>
<gene>
    <name evidence="2" type="ORF">ORM20_00242</name>
</gene>
<protein>
    <recommendedName>
        <fullName evidence="1">DUF7352 domain-containing protein</fullName>
    </recommendedName>
</protein>
<proteinExistence type="predicted"/>
<dbReference type="Pfam" id="PF24043">
    <property type="entry name" value="DUF7352"/>
    <property type="match status" value="1"/>
</dbReference>
<organism evidence="2">
    <name type="scientific">Ochrobactrum phage ORM_20</name>
    <dbReference type="NCBI Taxonomy" id="2985243"/>
    <lineage>
        <taxon>Viruses</taxon>
    </lineage>
</organism>
<name>A0A9N6WV64_9VIRU</name>
<evidence type="ECO:0000313" key="2">
    <source>
        <dbReference type="EMBL" id="CAI3971291.1"/>
    </source>
</evidence>
<evidence type="ECO:0000259" key="1">
    <source>
        <dbReference type="Pfam" id="PF24043"/>
    </source>
</evidence>
<dbReference type="EMBL" id="OX359470">
    <property type="protein sequence ID" value="CAI3971291.1"/>
    <property type="molecule type" value="Genomic_DNA"/>
</dbReference>